<evidence type="ECO:0000256" key="1">
    <source>
        <dbReference type="ARBA" id="ARBA00004377"/>
    </source>
</evidence>
<feature type="domain" description="AprE-like long alpha-helical hairpin" evidence="11">
    <location>
        <begin position="98"/>
        <end position="288"/>
    </location>
</feature>
<keyword evidence="5 9" id="KW-0997">Cell inner membrane</keyword>
<dbReference type="GO" id="GO:0015031">
    <property type="term" value="P:protein transport"/>
    <property type="evidence" value="ECO:0007669"/>
    <property type="project" value="InterPro"/>
</dbReference>
<dbReference type="Pfam" id="PF25994">
    <property type="entry name" value="HH_AprE"/>
    <property type="match status" value="1"/>
</dbReference>
<dbReference type="InterPro" id="IPR010129">
    <property type="entry name" value="T1SS_HlyD"/>
</dbReference>
<feature type="coiled-coil region" evidence="10">
    <location>
        <begin position="187"/>
        <end position="271"/>
    </location>
</feature>
<keyword evidence="7 9" id="KW-1133">Transmembrane helix</keyword>
<dbReference type="InterPro" id="IPR058781">
    <property type="entry name" value="HH_AprE-like"/>
</dbReference>
<evidence type="ECO:0000256" key="3">
    <source>
        <dbReference type="ARBA" id="ARBA00022448"/>
    </source>
</evidence>
<protein>
    <recommendedName>
        <fullName evidence="9">Membrane fusion protein (MFP) family protein</fullName>
    </recommendedName>
</protein>
<keyword evidence="8 9" id="KW-0472">Membrane</keyword>
<accession>A0A2U2J6M7</accession>
<comment type="caution">
    <text evidence="13">The sequence shown here is derived from an EMBL/GenBank/DDBJ whole genome shotgun (WGS) entry which is preliminary data.</text>
</comment>
<dbReference type="PANTHER" id="PTHR30386">
    <property type="entry name" value="MEMBRANE FUSION SUBUNIT OF EMRAB-TOLC MULTIDRUG EFFLUX PUMP"/>
    <property type="match status" value="1"/>
</dbReference>
<keyword evidence="6 9" id="KW-0812">Transmembrane</keyword>
<keyword evidence="4 9" id="KW-1003">Cell membrane</keyword>
<dbReference type="Gene3D" id="2.40.50.100">
    <property type="match status" value="1"/>
</dbReference>
<dbReference type="AlphaFoldDB" id="A0A2U2J6M7"/>
<evidence type="ECO:0000256" key="10">
    <source>
        <dbReference type="SAM" id="Coils"/>
    </source>
</evidence>
<dbReference type="OrthoDB" id="9810980at2"/>
<feature type="domain" description="AprE-like beta-barrel" evidence="12">
    <location>
        <begin position="330"/>
        <end position="422"/>
    </location>
</feature>
<evidence type="ECO:0000256" key="8">
    <source>
        <dbReference type="ARBA" id="ARBA00023136"/>
    </source>
</evidence>
<comment type="similarity">
    <text evidence="2 9">Belongs to the membrane fusion protein (MFP) (TC 8.A.1) family.</text>
</comment>
<gene>
    <name evidence="13" type="ORF">DF286_11475</name>
</gene>
<dbReference type="PRINTS" id="PR01490">
    <property type="entry name" value="RTXTOXIND"/>
</dbReference>
<evidence type="ECO:0000313" key="14">
    <source>
        <dbReference type="Proteomes" id="UP000245916"/>
    </source>
</evidence>
<keyword evidence="3 9" id="KW-0813">Transport</keyword>
<evidence type="ECO:0000256" key="9">
    <source>
        <dbReference type="RuleBase" id="RU365093"/>
    </source>
</evidence>
<keyword evidence="10" id="KW-0175">Coiled coil</keyword>
<comment type="subcellular location">
    <subcellularLocation>
        <location evidence="1 9">Cell inner membrane</location>
        <topology evidence="1 9">Single-pass membrane protein</topology>
    </subcellularLocation>
</comment>
<evidence type="ECO:0000256" key="7">
    <source>
        <dbReference type="ARBA" id="ARBA00022989"/>
    </source>
</evidence>
<dbReference type="GO" id="GO:0005886">
    <property type="term" value="C:plasma membrane"/>
    <property type="evidence" value="ECO:0007669"/>
    <property type="project" value="UniProtKB-SubCell"/>
</dbReference>
<evidence type="ECO:0000259" key="11">
    <source>
        <dbReference type="Pfam" id="PF25994"/>
    </source>
</evidence>
<evidence type="ECO:0000256" key="5">
    <source>
        <dbReference type="ARBA" id="ARBA00022519"/>
    </source>
</evidence>
<dbReference type="PANTHER" id="PTHR30386:SF17">
    <property type="entry name" value="ALKALINE PROTEASE SECRETION PROTEIN APRE"/>
    <property type="match status" value="1"/>
</dbReference>
<dbReference type="InterPro" id="IPR050739">
    <property type="entry name" value="MFP"/>
</dbReference>
<evidence type="ECO:0000256" key="6">
    <source>
        <dbReference type="ARBA" id="ARBA00022692"/>
    </source>
</evidence>
<dbReference type="NCBIfam" id="TIGR01843">
    <property type="entry name" value="type_I_hlyD"/>
    <property type="match status" value="1"/>
</dbReference>
<dbReference type="EMBL" id="QFFF01000001">
    <property type="protein sequence ID" value="PWG03984.1"/>
    <property type="molecule type" value="Genomic_DNA"/>
</dbReference>
<reference evidence="13 14" key="1">
    <citation type="submission" date="2018-05" db="EMBL/GenBank/DDBJ databases">
        <title>Genome of Sphingosinicella humi QZX222.</title>
        <authorList>
            <person name="Qiao Z."/>
            <person name="Wang G."/>
        </authorList>
    </citation>
    <scope>NUCLEOTIDE SEQUENCE [LARGE SCALE GENOMIC DNA]</scope>
    <source>
        <strain evidence="13 14">QZX222</strain>
    </source>
</reference>
<sequence>MGGFPVVGPDYGATGDPSREIRFGLIIAAIFFIGFLGWAAIAPMDAAAYADGKLVVSGQRQTVQHRDGGIVGALYVTEGQQVRRGQVLMQLAASELLAQERSLTSQFIGLLAQKARLQAEQAGRNVIPMPAGLAGLSGEDASIAQEALRLQQMQLQTRSSLLEAQRAAFGQRTAQIAHEADGYRSQLESAAEQERLLTEELRGLKELAAKGFVSRNRIRALERARAELRGQRGQYRASIAGSGEAVGEARVRILELEREHQERVAAELREVETTLRDVQPRLTSARDQLRRTAIKAPVGGAVVGLSVFTVGGVVAPGQKLLDVVPRNAPMLVEARVAPKDADDLAPGQTGLVRFPGLHERNLPNLEGRITRISADALVDERTGESYFTVDVEVPLEELKGLRGEGDGKLALRAGMPAQVLIPLRKRTALQYAFEPLFAGMWRSLREQ</sequence>
<organism evidence="13 14">
    <name type="scientific">Allosphingosinicella humi</name>
    <dbReference type="NCBI Taxonomy" id="2068657"/>
    <lineage>
        <taxon>Bacteria</taxon>
        <taxon>Pseudomonadati</taxon>
        <taxon>Pseudomonadota</taxon>
        <taxon>Alphaproteobacteria</taxon>
        <taxon>Sphingomonadales</taxon>
        <taxon>Sphingomonadaceae</taxon>
        <taxon>Allosphingosinicella</taxon>
    </lineage>
</organism>
<evidence type="ECO:0000313" key="13">
    <source>
        <dbReference type="EMBL" id="PWG03984.1"/>
    </source>
</evidence>
<dbReference type="Proteomes" id="UP000245916">
    <property type="component" value="Unassembled WGS sequence"/>
</dbReference>
<evidence type="ECO:0000256" key="4">
    <source>
        <dbReference type="ARBA" id="ARBA00022475"/>
    </source>
</evidence>
<proteinExistence type="inferred from homology"/>
<keyword evidence="14" id="KW-1185">Reference proteome</keyword>
<dbReference type="InterPro" id="IPR058982">
    <property type="entry name" value="Beta-barrel_AprE"/>
</dbReference>
<dbReference type="Pfam" id="PF26002">
    <property type="entry name" value="Beta-barrel_AprE"/>
    <property type="match status" value="1"/>
</dbReference>
<evidence type="ECO:0000256" key="2">
    <source>
        <dbReference type="ARBA" id="ARBA00009477"/>
    </source>
</evidence>
<feature type="transmembrane region" description="Helical" evidence="9">
    <location>
        <begin position="21"/>
        <end position="41"/>
    </location>
</feature>
<name>A0A2U2J6M7_9SPHN</name>
<dbReference type="Gene3D" id="2.40.30.170">
    <property type="match status" value="1"/>
</dbReference>
<evidence type="ECO:0000259" key="12">
    <source>
        <dbReference type="Pfam" id="PF26002"/>
    </source>
</evidence>